<sequence length="57" mass="6074">MSGTILRCVARATGLLSTELPFELACLISETNAALDLEVNTLGAVWDASGKCQRAEY</sequence>
<keyword evidence="2" id="KW-1185">Reference proteome</keyword>
<gene>
    <name evidence="1" type="ORF">C7400_1645</name>
</gene>
<evidence type="ECO:0000313" key="2">
    <source>
        <dbReference type="Proteomes" id="UP000247515"/>
    </source>
</evidence>
<dbReference type="EMBL" id="QJJV01000064">
    <property type="protein sequence ID" value="PXX01513.1"/>
    <property type="molecule type" value="Genomic_DNA"/>
</dbReference>
<name>A0ABX5MC36_9BURK</name>
<protein>
    <submittedName>
        <fullName evidence="1">Uncharacterized protein</fullName>
    </submittedName>
</protein>
<comment type="caution">
    <text evidence="1">The sequence shown here is derived from an EMBL/GenBank/DDBJ whole genome shotgun (WGS) entry which is preliminary data.</text>
</comment>
<organism evidence="1 2">
    <name type="scientific">Paraburkholderia tropica</name>
    <dbReference type="NCBI Taxonomy" id="92647"/>
    <lineage>
        <taxon>Bacteria</taxon>
        <taxon>Pseudomonadati</taxon>
        <taxon>Pseudomonadota</taxon>
        <taxon>Betaproteobacteria</taxon>
        <taxon>Burkholderiales</taxon>
        <taxon>Burkholderiaceae</taxon>
        <taxon>Paraburkholderia</taxon>
    </lineage>
</organism>
<reference evidence="1 2" key="1">
    <citation type="submission" date="2018-05" db="EMBL/GenBank/DDBJ databases">
        <title>Genomic Encyclopedia of Type Strains, Phase IV (KMG-V): Genome sequencing to study the core and pangenomes of soil and plant-associated prokaryotes.</title>
        <authorList>
            <person name="Whitman W."/>
        </authorList>
    </citation>
    <scope>NUCLEOTIDE SEQUENCE [LARGE SCALE GENOMIC DNA]</scope>
    <source>
        <strain evidence="1 2">SIr-6563</strain>
    </source>
</reference>
<proteinExistence type="predicted"/>
<accession>A0ABX5MC36</accession>
<evidence type="ECO:0000313" key="1">
    <source>
        <dbReference type="EMBL" id="PXX01513.1"/>
    </source>
</evidence>
<dbReference type="Proteomes" id="UP000247515">
    <property type="component" value="Unassembled WGS sequence"/>
</dbReference>